<dbReference type="SUPFAM" id="SSF81301">
    <property type="entry name" value="Nucleotidyltransferase"/>
    <property type="match status" value="1"/>
</dbReference>
<organism evidence="2 3">
    <name type="scientific">Variovorax soli</name>
    <dbReference type="NCBI Taxonomy" id="376815"/>
    <lineage>
        <taxon>Bacteria</taxon>
        <taxon>Pseudomonadati</taxon>
        <taxon>Pseudomonadota</taxon>
        <taxon>Betaproteobacteria</taxon>
        <taxon>Burkholderiales</taxon>
        <taxon>Comamonadaceae</taxon>
        <taxon>Variovorax</taxon>
    </lineage>
</organism>
<comment type="caution">
    <text evidence="2">The sequence shown here is derived from an EMBL/GenBank/DDBJ whole genome shotgun (WGS) entry which is preliminary data.</text>
</comment>
<evidence type="ECO:0000256" key="1">
    <source>
        <dbReference type="SAM" id="MobiDB-lite"/>
    </source>
</evidence>
<reference evidence="2 3" key="1">
    <citation type="submission" date="2023-07" db="EMBL/GenBank/DDBJ databases">
        <title>Sorghum-associated microbial communities from plants grown in Nebraska, USA.</title>
        <authorList>
            <person name="Schachtman D."/>
        </authorList>
    </citation>
    <scope>NUCLEOTIDE SEQUENCE [LARGE SCALE GENOMIC DNA]</scope>
    <source>
        <strain evidence="2 3">DS1781</strain>
    </source>
</reference>
<dbReference type="Gene3D" id="3.30.460.40">
    <property type="match status" value="1"/>
</dbReference>
<keyword evidence="3" id="KW-1185">Reference proteome</keyword>
<dbReference type="InterPro" id="IPR039498">
    <property type="entry name" value="NTP_transf_5"/>
</dbReference>
<evidence type="ECO:0000313" key="2">
    <source>
        <dbReference type="EMBL" id="MDR6536829.1"/>
    </source>
</evidence>
<dbReference type="InterPro" id="IPR043519">
    <property type="entry name" value="NT_sf"/>
</dbReference>
<dbReference type="Pfam" id="PF14907">
    <property type="entry name" value="NTP_transf_5"/>
    <property type="match status" value="1"/>
</dbReference>
<evidence type="ECO:0000313" key="3">
    <source>
        <dbReference type="Proteomes" id="UP001184230"/>
    </source>
</evidence>
<feature type="region of interest" description="Disordered" evidence="1">
    <location>
        <begin position="285"/>
        <end position="311"/>
    </location>
</feature>
<protein>
    <submittedName>
        <fullName evidence="2">Nucleotidyltransferase</fullName>
    </submittedName>
</protein>
<accession>A0ABU1NEE2</accession>
<name>A0ABU1NEE2_9BURK</name>
<dbReference type="EMBL" id="JAVDRF010000005">
    <property type="protein sequence ID" value="MDR6536829.1"/>
    <property type="molecule type" value="Genomic_DNA"/>
</dbReference>
<sequence>MLTPVGCFYLARMAPFTVRAASLGEEVEPRVADFYRQALHALNDAGIPFLVGGSFAHACYTGIRRSTKDLDLFIRRQDYERIALLMQQHGWRAALSHPHWLAKVYEGPEFIDLIFNSGNGLMPVDERWFQGNCRAEVLGVPVRVVNVEDSLLSKAFIMERERYDGGDIAHVLQACAEQLDWSGLLERFGPHWRVLLAHLTLFGYIYPGERHRIPGWVLADLLQRLGDEMREPAASNENVCAGTLLSREQYLHDIEQLGYVDGRLTPASTMTAQDVAAWTGDIQARKSEARAPEPPAATDALRQAPIIGPLP</sequence>
<proteinExistence type="predicted"/>
<gene>
    <name evidence="2" type="ORF">J2739_002602</name>
</gene>
<dbReference type="Proteomes" id="UP001184230">
    <property type="component" value="Unassembled WGS sequence"/>
</dbReference>